<dbReference type="EMBL" id="CP155571">
    <property type="protein sequence ID" value="XFO71012.1"/>
    <property type="molecule type" value="Genomic_DNA"/>
</dbReference>
<dbReference type="InterPro" id="IPR036505">
    <property type="entry name" value="Amidase/PGRP_sf"/>
</dbReference>
<feature type="domain" description="N-acetylmuramoyl-L-alanine amidase" evidence="1">
    <location>
        <begin position="45"/>
        <end position="149"/>
    </location>
</feature>
<sequence length="186" mass="20308">MSKIVPGRRITLAEVRQLAIAARKKISQAAQALEREATLYLHWSAGHYHQHYDDYHISIDEDGSMYATTDDLSAVLSHTWRRNSGAVGIVLACGAFATVNDLGGEPPTDAQIESMSMVIAVIADVLDIPIDADHVMTHAEAADLDGYGPATTCERWDLAILKNGDKWMSGGNTLRGKANWYQQNGI</sequence>
<dbReference type="SUPFAM" id="SSF55846">
    <property type="entry name" value="N-acetylmuramoyl-L-alanine amidase-like"/>
    <property type="match status" value="1"/>
</dbReference>
<evidence type="ECO:0000313" key="3">
    <source>
        <dbReference type="Proteomes" id="UP000216052"/>
    </source>
</evidence>
<dbReference type="Gene3D" id="3.40.80.10">
    <property type="entry name" value="Peptidoglycan recognition protein-like"/>
    <property type="match status" value="1"/>
</dbReference>
<dbReference type="InterPro" id="IPR002502">
    <property type="entry name" value="Amidase_domain"/>
</dbReference>
<proteinExistence type="predicted"/>
<protein>
    <recommendedName>
        <fullName evidence="1">N-acetylmuramoyl-L-alanine amidase domain-containing protein</fullName>
    </recommendedName>
</protein>
<reference evidence="2" key="1">
    <citation type="submission" date="2024-05" db="EMBL/GenBank/DDBJ databases">
        <title>Isolation and characterization of Sporomusa carbonis sp. nov., a carboxydotrophic hydrogenogen in the genus of Sporomusa isolated from a charcoal burning pile.</title>
        <authorList>
            <person name="Boeer T."/>
            <person name="Rosenbaum F."/>
            <person name="Eysell L."/>
            <person name="Mueller V."/>
            <person name="Daniel R."/>
            <person name="Poehlein A."/>
        </authorList>
    </citation>
    <scope>NUCLEOTIDE SEQUENCE [LARGE SCALE GENOMIC DNA]</scope>
    <source>
        <strain evidence="2">DSM 3132</strain>
    </source>
</reference>
<dbReference type="Proteomes" id="UP000216052">
    <property type="component" value="Chromosome"/>
</dbReference>
<accession>A0ABZ3IY60</accession>
<dbReference type="RefSeq" id="WP_093793603.1">
    <property type="nucleotide sequence ID" value="NZ_CP155571.1"/>
</dbReference>
<evidence type="ECO:0000259" key="1">
    <source>
        <dbReference type="Pfam" id="PF01510"/>
    </source>
</evidence>
<name>A0ABZ3IY60_SPOA4</name>
<gene>
    <name evidence="2" type="ORF">SPACI_010120</name>
</gene>
<dbReference type="Pfam" id="PF01510">
    <property type="entry name" value="Amidase_2"/>
    <property type="match status" value="1"/>
</dbReference>
<keyword evidence="3" id="KW-1185">Reference proteome</keyword>
<organism evidence="2 3">
    <name type="scientific">Sporomusa acidovorans (strain ATCC 49682 / DSM 3132 / Mol)</name>
    <dbReference type="NCBI Taxonomy" id="1123286"/>
    <lineage>
        <taxon>Bacteria</taxon>
        <taxon>Bacillati</taxon>
        <taxon>Bacillota</taxon>
        <taxon>Negativicutes</taxon>
        <taxon>Selenomonadales</taxon>
        <taxon>Sporomusaceae</taxon>
        <taxon>Sporomusa</taxon>
    </lineage>
</organism>
<evidence type="ECO:0000313" key="2">
    <source>
        <dbReference type="EMBL" id="XFO71012.1"/>
    </source>
</evidence>